<evidence type="ECO:0000256" key="1">
    <source>
        <dbReference type="ARBA" id="ARBA00007812"/>
    </source>
</evidence>
<dbReference type="GO" id="GO:0009099">
    <property type="term" value="P:L-valine biosynthetic process"/>
    <property type="evidence" value="ECO:0007669"/>
    <property type="project" value="TreeGrafter"/>
</dbReference>
<feature type="domain" description="Thiamine pyrophosphate enzyme N-terminal TPP-binding" evidence="6">
    <location>
        <begin position="26"/>
        <end position="133"/>
    </location>
</feature>
<dbReference type="Pfam" id="PF00205">
    <property type="entry name" value="TPP_enzyme_M"/>
    <property type="match status" value="1"/>
</dbReference>
<dbReference type="GO" id="GO:0005948">
    <property type="term" value="C:acetolactate synthase complex"/>
    <property type="evidence" value="ECO:0007669"/>
    <property type="project" value="TreeGrafter"/>
</dbReference>
<keyword evidence="8" id="KW-1185">Reference proteome</keyword>
<name>C5FLU7_ARTOC</name>
<dbReference type="CDD" id="cd02002">
    <property type="entry name" value="TPP_BFDC"/>
    <property type="match status" value="1"/>
</dbReference>
<dbReference type="GeneID" id="9229304"/>
<evidence type="ECO:0000259" key="6">
    <source>
        <dbReference type="Pfam" id="PF02776"/>
    </source>
</evidence>
<dbReference type="RefSeq" id="XP_002847982.1">
    <property type="nucleotide sequence ID" value="XM_002847936.1"/>
</dbReference>
<gene>
    <name evidence="7" type="ORF">MCYG_03488</name>
</gene>
<comment type="similarity">
    <text evidence="1 3">Belongs to the TPP enzyme family.</text>
</comment>
<dbReference type="PANTHER" id="PTHR18968">
    <property type="entry name" value="THIAMINE PYROPHOSPHATE ENZYMES"/>
    <property type="match status" value="1"/>
</dbReference>
<dbReference type="EMBL" id="DS995703">
    <property type="protein sequence ID" value="EEQ30669.1"/>
    <property type="molecule type" value="Genomic_DNA"/>
</dbReference>
<evidence type="ECO:0000259" key="4">
    <source>
        <dbReference type="Pfam" id="PF00205"/>
    </source>
</evidence>
<dbReference type="PANTHER" id="PTHR18968:SF164">
    <property type="entry name" value="PYRUVATE DECARBOXYLASE"/>
    <property type="match status" value="1"/>
</dbReference>
<dbReference type="HOGENOM" id="CLU_013748_4_0_1"/>
<sequence>MKYPRLYSRWRSLRPASYYYSGTYTTSYALLEALWDAGVRYVFANLGSDHPAVMEAIIKGQRERKDRFPQIITCPHEMVAMSMADGYARISGTPQCVLIHVDVGTQGLGPAVHNASCGRTPVFIFADQKQIVAQYCRYTSELKTGKNVKQMVNRALQFASSAPKGPVYMVAGREILEEEIEPYTLDQKLWSPILPSALPQDAVENLSRRLVNAKHPLVIVGYTGRHEKGFTELVKLAELIRGLRVLDTAMSDVCFPADHPAYVSMKNGTNAITTADVILVVDCDVPWIPTQCKPSPSASIFHIDVDPLKQQMPVFYINSQAAYRADSAIAFSQLNQYISSTADLKQALDSPDYQSRHELLEDALKERMQSLAEQEATPSGIDAPLNIPYLMSQIRQACPEDTIWCVEAVSSAGAVSEHIRATLPGSWINSGGGGLGWSGGAALGIKLATDDKNGGKAQGKFVCQIVGDGTYLFSVPSSVYWISRRYQIPVLTIVLNNRGWNAPRSSLMLVHPNGEGSRLSNEELNISFNPTPDYAGIAKAAAGGKLWAGRAGSVEELAKALPEAVKAVMDGTTAVLDAQLNGREGVFSKN</sequence>
<reference evidence="8" key="1">
    <citation type="journal article" date="2012" name="MBio">
        <title>Comparative genome analysis of Trichophyton rubrum and related dermatophytes reveals candidate genes involved in infection.</title>
        <authorList>
            <person name="Martinez D.A."/>
            <person name="Oliver B.G."/>
            <person name="Graeser Y."/>
            <person name="Goldberg J.M."/>
            <person name="Li W."/>
            <person name="Martinez-Rossi N.M."/>
            <person name="Monod M."/>
            <person name="Shelest E."/>
            <person name="Barton R.C."/>
            <person name="Birch E."/>
            <person name="Brakhage A.A."/>
            <person name="Chen Z."/>
            <person name="Gurr S.J."/>
            <person name="Heiman D."/>
            <person name="Heitman J."/>
            <person name="Kosti I."/>
            <person name="Rossi A."/>
            <person name="Saif S."/>
            <person name="Samalova M."/>
            <person name="Saunders C.W."/>
            <person name="Shea T."/>
            <person name="Summerbell R.C."/>
            <person name="Xu J."/>
            <person name="Young S."/>
            <person name="Zeng Q."/>
            <person name="Birren B.W."/>
            <person name="Cuomo C.A."/>
            <person name="White T.C."/>
        </authorList>
    </citation>
    <scope>NUCLEOTIDE SEQUENCE [LARGE SCALE GENOMIC DNA]</scope>
    <source>
        <strain evidence="8">ATCC MYA-4605 / CBS 113480</strain>
    </source>
</reference>
<protein>
    <submittedName>
        <fullName evidence="7">Acetolactate synthase</fullName>
    </submittedName>
</protein>
<dbReference type="InterPro" id="IPR012000">
    <property type="entry name" value="Thiamin_PyroP_enz_cen_dom"/>
</dbReference>
<feature type="domain" description="Thiamine pyrophosphate enzyme TPP-binding" evidence="5">
    <location>
        <begin position="413"/>
        <end position="569"/>
    </location>
</feature>
<feature type="domain" description="Thiamine pyrophosphate enzyme central" evidence="4">
    <location>
        <begin position="205"/>
        <end position="308"/>
    </location>
</feature>
<proteinExistence type="inferred from homology"/>
<dbReference type="VEuPathDB" id="FungiDB:MCYG_03488"/>
<evidence type="ECO:0000313" key="7">
    <source>
        <dbReference type="EMBL" id="EEQ30669.1"/>
    </source>
</evidence>
<dbReference type="Pfam" id="PF02775">
    <property type="entry name" value="TPP_enzyme_C"/>
    <property type="match status" value="1"/>
</dbReference>
<dbReference type="AlphaFoldDB" id="C5FLU7"/>
<dbReference type="InterPro" id="IPR029061">
    <property type="entry name" value="THDP-binding"/>
</dbReference>
<organism evidence="7 8">
    <name type="scientific">Arthroderma otae (strain ATCC MYA-4605 / CBS 113480)</name>
    <name type="common">Microsporum canis</name>
    <dbReference type="NCBI Taxonomy" id="554155"/>
    <lineage>
        <taxon>Eukaryota</taxon>
        <taxon>Fungi</taxon>
        <taxon>Dikarya</taxon>
        <taxon>Ascomycota</taxon>
        <taxon>Pezizomycotina</taxon>
        <taxon>Eurotiomycetes</taxon>
        <taxon>Eurotiomycetidae</taxon>
        <taxon>Onygenales</taxon>
        <taxon>Arthrodermataceae</taxon>
        <taxon>Microsporum</taxon>
    </lineage>
</organism>
<dbReference type="GO" id="GO:0030976">
    <property type="term" value="F:thiamine pyrophosphate binding"/>
    <property type="evidence" value="ECO:0007669"/>
    <property type="project" value="InterPro"/>
</dbReference>
<keyword evidence="2 3" id="KW-0786">Thiamine pyrophosphate</keyword>
<dbReference type="SUPFAM" id="SSF52467">
    <property type="entry name" value="DHS-like NAD/FAD-binding domain"/>
    <property type="match status" value="1"/>
</dbReference>
<evidence type="ECO:0000313" key="8">
    <source>
        <dbReference type="Proteomes" id="UP000002035"/>
    </source>
</evidence>
<dbReference type="Gene3D" id="3.40.50.1220">
    <property type="entry name" value="TPP-binding domain"/>
    <property type="match status" value="1"/>
</dbReference>
<dbReference type="OMA" id="DMCFPGD"/>
<dbReference type="CDD" id="cd07035">
    <property type="entry name" value="TPP_PYR_POX_like"/>
    <property type="match status" value="1"/>
</dbReference>
<dbReference type="InterPro" id="IPR012001">
    <property type="entry name" value="Thiamin_PyroP_enz_TPP-bd_dom"/>
</dbReference>
<dbReference type="InterPro" id="IPR011766">
    <property type="entry name" value="TPP_enzyme_TPP-bd"/>
</dbReference>
<dbReference type="SUPFAM" id="SSF52518">
    <property type="entry name" value="Thiamin diphosphate-binding fold (THDP-binding)"/>
    <property type="match status" value="2"/>
</dbReference>
<dbReference type="GO" id="GO:0009097">
    <property type="term" value="P:isoleucine biosynthetic process"/>
    <property type="evidence" value="ECO:0007669"/>
    <property type="project" value="TreeGrafter"/>
</dbReference>
<evidence type="ECO:0000256" key="3">
    <source>
        <dbReference type="RuleBase" id="RU362132"/>
    </source>
</evidence>
<dbReference type="GO" id="GO:0005739">
    <property type="term" value="C:mitochondrion"/>
    <property type="evidence" value="ECO:0007669"/>
    <property type="project" value="TreeGrafter"/>
</dbReference>
<dbReference type="InterPro" id="IPR029035">
    <property type="entry name" value="DHS-like_NAD/FAD-binding_dom"/>
</dbReference>
<dbReference type="GO" id="GO:0050660">
    <property type="term" value="F:flavin adenine dinucleotide binding"/>
    <property type="evidence" value="ECO:0007669"/>
    <property type="project" value="TreeGrafter"/>
</dbReference>
<dbReference type="GO" id="GO:0000287">
    <property type="term" value="F:magnesium ion binding"/>
    <property type="evidence" value="ECO:0007669"/>
    <property type="project" value="InterPro"/>
</dbReference>
<accession>C5FLU7</accession>
<dbReference type="InterPro" id="IPR045229">
    <property type="entry name" value="TPP_enz"/>
</dbReference>
<evidence type="ECO:0000256" key="2">
    <source>
        <dbReference type="ARBA" id="ARBA00023052"/>
    </source>
</evidence>
<dbReference type="eggNOG" id="KOG1185">
    <property type="taxonomic scope" value="Eukaryota"/>
</dbReference>
<evidence type="ECO:0000259" key="5">
    <source>
        <dbReference type="Pfam" id="PF02775"/>
    </source>
</evidence>
<dbReference type="STRING" id="554155.C5FLU7"/>
<dbReference type="GO" id="GO:0003984">
    <property type="term" value="F:acetolactate synthase activity"/>
    <property type="evidence" value="ECO:0007669"/>
    <property type="project" value="TreeGrafter"/>
</dbReference>
<dbReference type="Pfam" id="PF02776">
    <property type="entry name" value="TPP_enzyme_N"/>
    <property type="match status" value="1"/>
</dbReference>
<dbReference type="Proteomes" id="UP000002035">
    <property type="component" value="Unassembled WGS sequence"/>
</dbReference>
<dbReference type="Gene3D" id="3.40.50.970">
    <property type="match status" value="3"/>
</dbReference>
<dbReference type="OrthoDB" id="2867507at2759"/>